<keyword evidence="4" id="KW-0081">Bacteriolytic enzyme</keyword>
<dbReference type="GO" id="GO:0042742">
    <property type="term" value="P:defense response to bacterium"/>
    <property type="evidence" value="ECO:0007669"/>
    <property type="project" value="UniProtKB-KW"/>
</dbReference>
<sequence>MLVRFLILLVFVVGMVYAEPYNCKGNYIQTDYIGKLRVPINCDLTRTDCPSSWKSGIPEGSETSMPMIDQKFLNCHEGFTSCAYVPIDPKSGAVLGQSGVTVGAGVDLGSKSRASFTSLSSTLVDKLEPYFGLKRNLAACAAIERPLRLTLADANNLTRTVTNDVVTEVSKRYDSDKDDNALAFASVPRGIRTAIVSLWYQFGYPTAYPRFWRFVTKNDWDNAIKELRNFYKNPNEQARGDLIRRNNEADIIEATLVRCNRSVDVVFLIDESGSVSLGDFNDSLDFVKNMIKAFPDDKLSGENGTRFGLSTFSTLYKSHFYLSDNTDQSEYLSAVSQVSYTHGSTYLGDALEHVLTDQFTEGRGLRPEVDGVPRVLIVLTDGEANDAVSIPAKNVRNENIVIYAIGIGEYNFEQLKEIASSESHVYTLSTFTELEKFISTLTSSTCYEPRPVSLNETIITNVAKDTYQYFSYKVKESSNLEISVADLSGSTLVYVSRTNPHPYKYDNDISFDLSQQKKKIIVISARPTPDTKGKRSTDDDELTRQIYVSVTSDTDSASFEIEANECNPLNCTEGTNEMPTPPISSGGIFTATKFVVVLSKESSLVKSITLLIEFSTPVEKNEVCVQSKESIYYIGKRRVPTNCKVEQLDCPTSWKSGIPQGSETSAPMIDQKFLNCHEGFTLCGYVPIDPKSGDVLGHSGVTVGAGVDFGSKSMASVTSLSSTLVDKLEPYFGLKRNLAACAAIERPLNLTLAQANTLTNAATNDVVTEVSKRYDSDKDVNELAFASVPRGIRTAIVSVWYQFGYPTSYPRFWNFVTKNDWDNAIKELRNFYENENEQARGDLKRRNDEADIIEATLVKCNRSVDVVFLIDESGSVGGINFQESLDFVKNMTKAFPDEKLSGKDGTRFGLSTFSSSYRSHFYLSNYTNQSAYLSAISRVSYSSGGTQLGRALQHILTDQFTEERGLRPEVDGVPRILIVLTDGQSHDNVSIPAKNVRDENIVVYAIGIGGYSLGQLEDIATSKSHVYTLSTFTDLEIFISTLTAATCYEPLPVPLNETITTNVAEGTYQYFRYKVKPSSNLEINVVDLSGSTIVYVSRTNPHPYKYDYDIVYDASTQTDKIIVISPIIPVANTKPKVKRSADDELTRQIYVSVTSDTDSASFKIEGNECNPLNCTEGTNEMPTTQPPTT</sequence>
<evidence type="ECO:0000313" key="8">
    <source>
        <dbReference type="EMBL" id="CAB4009312.1"/>
    </source>
</evidence>
<keyword evidence="6" id="KW-0677">Repeat</keyword>
<keyword evidence="7" id="KW-0325">Glycoprotein</keyword>
<dbReference type="InterPro" id="IPR023347">
    <property type="entry name" value="Lysozyme_dom_sf"/>
</dbReference>
<keyword evidence="3" id="KW-0929">Antimicrobial</keyword>
<dbReference type="Gene3D" id="3.40.50.410">
    <property type="entry name" value="von Willebrand factor, type A domain"/>
    <property type="match status" value="2"/>
</dbReference>
<evidence type="ECO:0000256" key="3">
    <source>
        <dbReference type="ARBA" id="ARBA00022529"/>
    </source>
</evidence>
<proteinExistence type="predicted"/>
<comment type="caution">
    <text evidence="8">The sequence shown here is derived from an EMBL/GenBank/DDBJ whole genome shotgun (WGS) entry which is preliminary data.</text>
</comment>
<dbReference type="PANTHER" id="PTHR24020">
    <property type="entry name" value="COLLAGEN ALPHA"/>
    <property type="match status" value="1"/>
</dbReference>
<evidence type="ECO:0000256" key="1">
    <source>
        <dbReference type="ARBA" id="ARBA00004613"/>
    </source>
</evidence>
<evidence type="ECO:0000256" key="6">
    <source>
        <dbReference type="ARBA" id="ARBA00022737"/>
    </source>
</evidence>
<dbReference type="PROSITE" id="PS50234">
    <property type="entry name" value="VWFA"/>
    <property type="match status" value="2"/>
</dbReference>
<reference evidence="8" key="1">
    <citation type="submission" date="2020-04" db="EMBL/GenBank/DDBJ databases">
        <authorList>
            <person name="Alioto T."/>
            <person name="Alioto T."/>
            <person name="Gomez Garrido J."/>
        </authorList>
    </citation>
    <scope>NUCLEOTIDE SEQUENCE</scope>
    <source>
        <strain evidence="8">A484AB</strain>
    </source>
</reference>
<evidence type="ECO:0000256" key="5">
    <source>
        <dbReference type="ARBA" id="ARBA00022729"/>
    </source>
</evidence>
<dbReference type="Gene3D" id="1.10.530.40">
    <property type="match status" value="2"/>
</dbReference>
<dbReference type="PANTHER" id="PTHR24020:SF20">
    <property type="entry name" value="PH DOMAIN-CONTAINING PROTEIN"/>
    <property type="match status" value="1"/>
</dbReference>
<dbReference type="InterPro" id="IPR036465">
    <property type="entry name" value="vWFA_dom_sf"/>
</dbReference>
<dbReference type="FunFam" id="3.40.50.410:FF:000004">
    <property type="entry name" value="collagen alpha-6(VI) chain"/>
    <property type="match status" value="2"/>
</dbReference>
<dbReference type="Proteomes" id="UP001152795">
    <property type="component" value="Unassembled WGS sequence"/>
</dbReference>
<dbReference type="GO" id="GO:0005576">
    <property type="term" value="C:extracellular region"/>
    <property type="evidence" value="ECO:0007669"/>
    <property type="project" value="UniProtKB-SubCell"/>
</dbReference>
<evidence type="ECO:0000256" key="7">
    <source>
        <dbReference type="ARBA" id="ARBA00023180"/>
    </source>
</evidence>
<keyword evidence="5" id="KW-0732">Signal</keyword>
<dbReference type="Pfam" id="PF00092">
    <property type="entry name" value="VWA"/>
    <property type="match status" value="2"/>
</dbReference>
<name>A0A6S7IUQ1_PARCT</name>
<gene>
    <name evidence="8" type="ORF">PACLA_8A020134</name>
</gene>
<dbReference type="InterPro" id="IPR023346">
    <property type="entry name" value="Lysozyme-like_dom_sf"/>
</dbReference>
<dbReference type="InterPro" id="IPR050525">
    <property type="entry name" value="ECM_Assembly_Org"/>
</dbReference>
<dbReference type="SMART" id="SM00327">
    <property type="entry name" value="VWA"/>
    <property type="match status" value="2"/>
</dbReference>
<keyword evidence="9" id="KW-1185">Reference proteome</keyword>
<organism evidence="8 9">
    <name type="scientific">Paramuricea clavata</name>
    <name type="common">Red gorgonian</name>
    <name type="synonym">Violescent sea-whip</name>
    <dbReference type="NCBI Taxonomy" id="317549"/>
    <lineage>
        <taxon>Eukaryota</taxon>
        <taxon>Metazoa</taxon>
        <taxon>Cnidaria</taxon>
        <taxon>Anthozoa</taxon>
        <taxon>Octocorallia</taxon>
        <taxon>Malacalcyonacea</taxon>
        <taxon>Plexauridae</taxon>
        <taxon>Paramuricea</taxon>
    </lineage>
</organism>
<dbReference type="GO" id="GO:0031640">
    <property type="term" value="P:killing of cells of another organism"/>
    <property type="evidence" value="ECO:0007669"/>
    <property type="project" value="UniProtKB-KW"/>
</dbReference>
<dbReference type="OrthoDB" id="10256829at2759"/>
<dbReference type="InterPro" id="IPR002035">
    <property type="entry name" value="VWF_A"/>
</dbReference>
<dbReference type="EMBL" id="CACRXK020006412">
    <property type="protein sequence ID" value="CAB4009312.1"/>
    <property type="molecule type" value="Genomic_DNA"/>
</dbReference>
<accession>A0A6S7IUQ1</accession>
<keyword evidence="2" id="KW-0964">Secreted</keyword>
<dbReference type="PRINTS" id="PR00453">
    <property type="entry name" value="VWFADOMAIN"/>
</dbReference>
<dbReference type="SUPFAM" id="SSF53300">
    <property type="entry name" value="vWA-like"/>
    <property type="match status" value="2"/>
</dbReference>
<protein>
    <submittedName>
        <fullName evidence="8">Protocadherin Fat 4-like</fullName>
    </submittedName>
</protein>
<comment type="subcellular location">
    <subcellularLocation>
        <location evidence="1">Secreted</location>
    </subcellularLocation>
</comment>
<dbReference type="SUPFAM" id="SSF53955">
    <property type="entry name" value="Lysozyme-like"/>
    <property type="match status" value="2"/>
</dbReference>
<dbReference type="InterPro" id="IPR031922">
    <property type="entry name" value="Pesticin_C"/>
</dbReference>
<evidence type="ECO:0000313" key="9">
    <source>
        <dbReference type="Proteomes" id="UP001152795"/>
    </source>
</evidence>
<dbReference type="Pfam" id="PF16754">
    <property type="entry name" value="Pesticin"/>
    <property type="match status" value="2"/>
</dbReference>
<dbReference type="CDD" id="cd01450">
    <property type="entry name" value="vWFA_subfamily_ECM"/>
    <property type="match status" value="1"/>
</dbReference>
<evidence type="ECO:0000256" key="2">
    <source>
        <dbReference type="ARBA" id="ARBA00022525"/>
    </source>
</evidence>
<dbReference type="GO" id="GO:0003796">
    <property type="term" value="F:lysozyme activity"/>
    <property type="evidence" value="ECO:0007669"/>
    <property type="project" value="InterPro"/>
</dbReference>
<evidence type="ECO:0000256" key="4">
    <source>
        <dbReference type="ARBA" id="ARBA00022638"/>
    </source>
</evidence>
<dbReference type="AlphaFoldDB" id="A0A6S7IUQ1"/>
<dbReference type="CDD" id="cd16902">
    <property type="entry name" value="pesticin_lyz"/>
    <property type="match status" value="2"/>
</dbReference>
<feature type="non-terminal residue" evidence="8">
    <location>
        <position position="1"/>
    </location>
</feature>